<keyword evidence="4" id="KW-0067">ATP-binding</keyword>
<keyword evidence="1" id="KW-0418">Kinase</keyword>
<reference evidence="4 5" key="1">
    <citation type="submission" date="2022-10" db="EMBL/GenBank/DDBJ databases">
        <title>The complete genomes of actinobacterial strains from the NBC collection.</title>
        <authorList>
            <person name="Joergensen T.S."/>
            <person name="Alvarez Arevalo M."/>
            <person name="Sterndorff E.B."/>
            <person name="Faurdal D."/>
            <person name="Vuksanovic O."/>
            <person name="Mourched A.-S."/>
            <person name="Charusanti P."/>
            <person name="Shaw S."/>
            <person name="Blin K."/>
            <person name="Weber T."/>
        </authorList>
    </citation>
    <scope>NUCLEOTIDE SEQUENCE [LARGE SCALE GENOMIC DNA]</scope>
    <source>
        <strain evidence="4 5">NBC_00206</strain>
    </source>
</reference>
<dbReference type="CDD" id="cd16936">
    <property type="entry name" value="HATPase_RsbW-like"/>
    <property type="match status" value="1"/>
</dbReference>
<protein>
    <submittedName>
        <fullName evidence="4">ATP-binding protein</fullName>
    </submittedName>
</protein>
<dbReference type="GO" id="GO:0005524">
    <property type="term" value="F:ATP binding"/>
    <property type="evidence" value="ECO:0007669"/>
    <property type="project" value="UniProtKB-KW"/>
</dbReference>
<feature type="region of interest" description="Disordered" evidence="2">
    <location>
        <begin position="19"/>
        <end position="38"/>
    </location>
</feature>
<dbReference type="RefSeq" id="WP_406256026.1">
    <property type="nucleotide sequence ID" value="NZ_CP108125.1"/>
</dbReference>
<sequence>MDVRLRAFEDRLRLEVRDSATNPPIPSPLSLTEEEAPEAEHGRGMLIVEALAGEWTSYPNGQGKTVALNLVIPQE</sequence>
<dbReference type="Pfam" id="PF13581">
    <property type="entry name" value="HATPase_c_2"/>
    <property type="match status" value="1"/>
</dbReference>
<dbReference type="InterPro" id="IPR050267">
    <property type="entry name" value="Anti-sigma-factor_SerPK"/>
</dbReference>
<dbReference type="Gene3D" id="3.30.565.10">
    <property type="entry name" value="Histidine kinase-like ATPase, C-terminal domain"/>
    <property type="match status" value="1"/>
</dbReference>
<proteinExistence type="predicted"/>
<dbReference type="Proteomes" id="UP001622690">
    <property type="component" value="Chromosome"/>
</dbReference>
<evidence type="ECO:0000256" key="1">
    <source>
        <dbReference type="ARBA" id="ARBA00022527"/>
    </source>
</evidence>
<evidence type="ECO:0000259" key="3">
    <source>
        <dbReference type="Pfam" id="PF13581"/>
    </source>
</evidence>
<keyword evidence="4" id="KW-0547">Nucleotide-binding</keyword>
<evidence type="ECO:0000313" key="5">
    <source>
        <dbReference type="Proteomes" id="UP001622690"/>
    </source>
</evidence>
<dbReference type="PANTHER" id="PTHR35526">
    <property type="entry name" value="ANTI-SIGMA-F FACTOR RSBW-RELATED"/>
    <property type="match status" value="1"/>
</dbReference>
<dbReference type="EMBL" id="CP108125">
    <property type="protein sequence ID" value="WTO81060.1"/>
    <property type="molecule type" value="Genomic_DNA"/>
</dbReference>
<evidence type="ECO:0000256" key="2">
    <source>
        <dbReference type="SAM" id="MobiDB-lite"/>
    </source>
</evidence>
<dbReference type="PANTHER" id="PTHR35526:SF3">
    <property type="entry name" value="ANTI-SIGMA-F FACTOR RSBW"/>
    <property type="match status" value="1"/>
</dbReference>
<evidence type="ECO:0000313" key="4">
    <source>
        <dbReference type="EMBL" id="WTO81060.1"/>
    </source>
</evidence>
<accession>A0ABZ1IQS5</accession>
<feature type="domain" description="Histidine kinase/HSP90-like ATPase" evidence="3">
    <location>
        <begin position="1"/>
        <end position="68"/>
    </location>
</feature>
<keyword evidence="1" id="KW-0808">Transferase</keyword>
<dbReference type="InterPro" id="IPR003594">
    <property type="entry name" value="HATPase_dom"/>
</dbReference>
<keyword evidence="1" id="KW-0723">Serine/threonine-protein kinase</keyword>
<name>A0ABZ1IQS5_9ACTN</name>
<organism evidence="4 5">
    <name type="scientific">Streptomyces nigra</name>
    <dbReference type="NCBI Taxonomy" id="1827580"/>
    <lineage>
        <taxon>Bacteria</taxon>
        <taxon>Bacillati</taxon>
        <taxon>Actinomycetota</taxon>
        <taxon>Actinomycetes</taxon>
        <taxon>Kitasatosporales</taxon>
        <taxon>Streptomycetaceae</taxon>
        <taxon>Streptomyces</taxon>
    </lineage>
</organism>
<gene>
    <name evidence="4" type="ORF">OHU27_00965</name>
</gene>
<keyword evidence="5" id="KW-1185">Reference proteome</keyword>
<dbReference type="InterPro" id="IPR036890">
    <property type="entry name" value="HATPase_C_sf"/>
</dbReference>